<proteinExistence type="predicted"/>
<feature type="transmembrane region" description="Helical" evidence="8">
    <location>
        <begin position="29"/>
        <end position="49"/>
    </location>
</feature>
<dbReference type="PANTHER" id="PTHR22911:SF130">
    <property type="entry name" value="BIOTIN TRANSPORTER"/>
    <property type="match status" value="1"/>
</dbReference>
<feature type="domain" description="EamA" evidence="9">
    <location>
        <begin position="3"/>
        <end position="127"/>
    </location>
</feature>
<sequence length="293" mass="32241">MNYLIATTVLWAFSFSLISEFLAGRVDSWFSAFFRVALAALVFIPVLVRHRVATKIALKMMAIGGCQLGLMYVFYFKSFELLTVPEVLLFTVLTPIYVTLIYDFLEGRFCPWYLLSAVLAVAGAVVIKMTPVNSQFIQGFLVVQGANLCFAIGQVAYKKLLEKEARELPQHTIFGWFYIGAVLVAGSVFALHALTLPMPIKLPTTISQWGILIYLGTIASGIGYFLWNKGATQVNAGALAVMNNALVPAGLLVNLTIWQHSVDVPRLLAGGALILASLWLNETWIKRKAEAAN</sequence>
<protein>
    <submittedName>
        <fullName evidence="10">Biotin transporter</fullName>
    </submittedName>
</protein>
<dbReference type="InterPro" id="IPR037185">
    <property type="entry name" value="EmrE-like"/>
</dbReference>
<comment type="subcellular location">
    <subcellularLocation>
        <location evidence="1">Cell membrane</location>
        <topology evidence="1">Multi-pass membrane protein</topology>
    </subcellularLocation>
</comment>
<keyword evidence="4 8" id="KW-0812">Transmembrane</keyword>
<keyword evidence="5" id="KW-0677">Repeat</keyword>
<dbReference type="InterPro" id="IPR004779">
    <property type="entry name" value="CO/AA/NH_transpt"/>
</dbReference>
<dbReference type="Proteomes" id="UP000838672">
    <property type="component" value="Unassembled WGS sequence"/>
</dbReference>
<dbReference type="PANTHER" id="PTHR22911">
    <property type="entry name" value="ACYL-MALONYL CONDENSING ENZYME-RELATED"/>
    <property type="match status" value="1"/>
</dbReference>
<feature type="transmembrane region" description="Helical" evidence="8">
    <location>
        <begin position="56"/>
        <end position="75"/>
    </location>
</feature>
<keyword evidence="6 8" id="KW-1133">Transmembrane helix</keyword>
<reference evidence="10" key="1">
    <citation type="submission" date="2021-11" db="EMBL/GenBank/DDBJ databases">
        <authorList>
            <person name="Rodrigo-Torres L."/>
            <person name="Arahal R. D."/>
            <person name="Lucena T."/>
        </authorList>
    </citation>
    <scope>NUCLEOTIDE SEQUENCE</scope>
    <source>
        <strain evidence="10">CECT 7929</strain>
    </source>
</reference>
<comment type="caution">
    <text evidence="10">The sequence shown here is derived from an EMBL/GenBank/DDBJ whole genome shotgun (WGS) entry which is preliminary data.</text>
</comment>
<keyword evidence="11" id="KW-1185">Reference proteome</keyword>
<evidence type="ECO:0000256" key="2">
    <source>
        <dbReference type="ARBA" id="ARBA00022448"/>
    </source>
</evidence>
<dbReference type="EMBL" id="CAKLDI010000001">
    <property type="protein sequence ID" value="CAH0532229.1"/>
    <property type="molecule type" value="Genomic_DNA"/>
</dbReference>
<keyword evidence="3" id="KW-1003">Cell membrane</keyword>
<name>A0ABM8ZPY1_9VIBR</name>
<keyword evidence="2" id="KW-0813">Transport</keyword>
<evidence type="ECO:0000256" key="3">
    <source>
        <dbReference type="ARBA" id="ARBA00022475"/>
    </source>
</evidence>
<feature type="transmembrane region" description="Helical" evidence="8">
    <location>
        <begin position="87"/>
        <end position="105"/>
    </location>
</feature>
<dbReference type="SUPFAM" id="SSF103481">
    <property type="entry name" value="Multidrug resistance efflux transporter EmrE"/>
    <property type="match status" value="2"/>
</dbReference>
<gene>
    <name evidence="10" type="primary">bioP</name>
    <name evidence="10" type="ORF">VST7929_00040</name>
</gene>
<evidence type="ECO:0000256" key="5">
    <source>
        <dbReference type="ARBA" id="ARBA00022737"/>
    </source>
</evidence>
<feature type="domain" description="EamA" evidence="9">
    <location>
        <begin position="139"/>
        <end position="280"/>
    </location>
</feature>
<feature type="transmembrane region" description="Helical" evidence="8">
    <location>
        <begin position="264"/>
        <end position="280"/>
    </location>
</feature>
<evidence type="ECO:0000313" key="10">
    <source>
        <dbReference type="EMBL" id="CAH0532229.1"/>
    </source>
</evidence>
<keyword evidence="7 8" id="KW-0472">Membrane</keyword>
<dbReference type="Pfam" id="PF00892">
    <property type="entry name" value="EamA"/>
    <property type="match status" value="2"/>
</dbReference>
<feature type="transmembrane region" description="Helical" evidence="8">
    <location>
        <begin position="173"/>
        <end position="194"/>
    </location>
</feature>
<feature type="transmembrane region" description="Helical" evidence="8">
    <location>
        <begin position="206"/>
        <end position="227"/>
    </location>
</feature>
<dbReference type="NCBIfam" id="TIGR00950">
    <property type="entry name" value="2A78"/>
    <property type="match status" value="1"/>
</dbReference>
<dbReference type="InterPro" id="IPR000620">
    <property type="entry name" value="EamA_dom"/>
</dbReference>
<evidence type="ECO:0000256" key="1">
    <source>
        <dbReference type="ARBA" id="ARBA00004651"/>
    </source>
</evidence>
<evidence type="ECO:0000256" key="6">
    <source>
        <dbReference type="ARBA" id="ARBA00022989"/>
    </source>
</evidence>
<feature type="transmembrane region" description="Helical" evidence="8">
    <location>
        <begin position="112"/>
        <end position="130"/>
    </location>
</feature>
<accession>A0ABM8ZPY1</accession>
<dbReference type="RefSeq" id="WP_237464019.1">
    <property type="nucleotide sequence ID" value="NZ_CAKLDI010000001.1"/>
</dbReference>
<evidence type="ECO:0000259" key="9">
    <source>
        <dbReference type="Pfam" id="PF00892"/>
    </source>
</evidence>
<feature type="transmembrane region" description="Helical" evidence="8">
    <location>
        <begin position="239"/>
        <end position="258"/>
    </location>
</feature>
<evidence type="ECO:0000256" key="8">
    <source>
        <dbReference type="SAM" id="Phobius"/>
    </source>
</evidence>
<evidence type="ECO:0000313" key="11">
    <source>
        <dbReference type="Proteomes" id="UP000838672"/>
    </source>
</evidence>
<evidence type="ECO:0000256" key="4">
    <source>
        <dbReference type="ARBA" id="ARBA00022692"/>
    </source>
</evidence>
<organism evidence="10 11">
    <name type="scientific">Vibrio stylophorae</name>
    <dbReference type="NCBI Taxonomy" id="659351"/>
    <lineage>
        <taxon>Bacteria</taxon>
        <taxon>Pseudomonadati</taxon>
        <taxon>Pseudomonadota</taxon>
        <taxon>Gammaproteobacteria</taxon>
        <taxon>Vibrionales</taxon>
        <taxon>Vibrionaceae</taxon>
        <taxon>Vibrio</taxon>
    </lineage>
</organism>
<evidence type="ECO:0000256" key="7">
    <source>
        <dbReference type="ARBA" id="ARBA00023136"/>
    </source>
</evidence>
<feature type="transmembrane region" description="Helical" evidence="8">
    <location>
        <begin position="136"/>
        <end position="157"/>
    </location>
</feature>